<evidence type="ECO:0000256" key="4">
    <source>
        <dbReference type="ARBA" id="ARBA00023136"/>
    </source>
</evidence>
<feature type="transmembrane region" description="Helical" evidence="5">
    <location>
        <begin position="29"/>
        <end position="47"/>
    </location>
</feature>
<evidence type="ECO:0000256" key="5">
    <source>
        <dbReference type="SAM" id="Phobius"/>
    </source>
</evidence>
<keyword evidence="2 5" id="KW-0812">Transmembrane</keyword>
<feature type="transmembrane region" description="Helical" evidence="5">
    <location>
        <begin position="6"/>
        <end position="22"/>
    </location>
</feature>
<dbReference type="PANTHER" id="PTHR33507">
    <property type="entry name" value="INNER MEMBRANE PROTEIN YBBJ"/>
    <property type="match status" value="1"/>
</dbReference>
<accession>A0A317KYR7</accession>
<keyword evidence="3 5" id="KW-1133">Transmembrane helix</keyword>
<evidence type="ECO:0000256" key="3">
    <source>
        <dbReference type="ARBA" id="ARBA00022989"/>
    </source>
</evidence>
<dbReference type="EMBL" id="QGTD01000008">
    <property type="protein sequence ID" value="PWU68503.1"/>
    <property type="molecule type" value="Genomic_DNA"/>
</dbReference>
<evidence type="ECO:0000259" key="6">
    <source>
        <dbReference type="Pfam" id="PF01957"/>
    </source>
</evidence>
<proteinExistence type="predicted"/>
<protein>
    <recommendedName>
        <fullName evidence="6">NfeD-like C-terminal domain-containing protein</fullName>
    </recommendedName>
</protein>
<keyword evidence="8" id="KW-1185">Reference proteome</keyword>
<dbReference type="PANTHER" id="PTHR33507:SF3">
    <property type="entry name" value="INNER MEMBRANE PROTEIN YBBJ"/>
    <property type="match status" value="1"/>
</dbReference>
<dbReference type="OrthoDB" id="9806253at2"/>
<reference evidence="7 8" key="1">
    <citation type="submission" date="2018-05" db="EMBL/GenBank/DDBJ databases">
        <title>Genomic analysis of Gracilibacillus dipsosauri DD1 reveals novel features of a salt-tolerant amylase.</title>
        <authorList>
            <person name="Deutch C.E."/>
            <person name="Yang S."/>
        </authorList>
    </citation>
    <scope>NUCLEOTIDE SEQUENCE [LARGE SCALE GENOMIC DNA]</scope>
    <source>
        <strain evidence="7 8">DD1</strain>
    </source>
</reference>
<dbReference type="GO" id="GO:0005886">
    <property type="term" value="C:plasma membrane"/>
    <property type="evidence" value="ECO:0007669"/>
    <property type="project" value="TreeGrafter"/>
</dbReference>
<comment type="caution">
    <text evidence="7">The sequence shown here is derived from an EMBL/GenBank/DDBJ whole genome shotgun (WGS) entry which is preliminary data.</text>
</comment>
<evidence type="ECO:0000256" key="2">
    <source>
        <dbReference type="ARBA" id="ARBA00022692"/>
    </source>
</evidence>
<keyword evidence="4 5" id="KW-0472">Membrane</keyword>
<feature type="domain" description="NfeD-like C-terminal" evidence="6">
    <location>
        <begin position="152"/>
        <end position="206"/>
    </location>
</feature>
<feature type="transmembrane region" description="Helical" evidence="5">
    <location>
        <begin position="102"/>
        <end position="123"/>
    </location>
</feature>
<comment type="subcellular location">
    <subcellularLocation>
        <location evidence="1">Membrane</location>
        <topology evidence="1">Multi-pass membrane protein</topology>
    </subcellularLocation>
</comment>
<feature type="transmembrane region" description="Helical" evidence="5">
    <location>
        <begin position="78"/>
        <end position="96"/>
    </location>
</feature>
<dbReference type="SUPFAM" id="SSF141322">
    <property type="entry name" value="NfeD domain-like"/>
    <property type="match status" value="1"/>
</dbReference>
<evidence type="ECO:0000313" key="8">
    <source>
        <dbReference type="Proteomes" id="UP000245624"/>
    </source>
</evidence>
<evidence type="ECO:0000256" key="1">
    <source>
        <dbReference type="ARBA" id="ARBA00004141"/>
    </source>
</evidence>
<sequence length="209" mass="22892">MFDFNADWISFVICGLATLFLVGEILVNVKGIFAILGLGFITVYFSSFLDPSMFFIMIAIYLIGMLFIVIDGKILNDGTLAVIGLVCMVISVGMTAPNWVAGLYAVLGVFIGGAASLLFLKVFKKRKMWTKITLYDQLTDEAGYSSVNQSYKLLVGKEGKAITDMRPTGTIRIGENDYSAVTQGKWLEKDTRIVVVSVDGTRILVKGKV</sequence>
<dbReference type="InterPro" id="IPR012340">
    <property type="entry name" value="NA-bd_OB-fold"/>
</dbReference>
<organism evidence="7 8">
    <name type="scientific">Gracilibacillus dipsosauri</name>
    <dbReference type="NCBI Taxonomy" id="178340"/>
    <lineage>
        <taxon>Bacteria</taxon>
        <taxon>Bacillati</taxon>
        <taxon>Bacillota</taxon>
        <taxon>Bacilli</taxon>
        <taxon>Bacillales</taxon>
        <taxon>Bacillaceae</taxon>
        <taxon>Gracilibacillus</taxon>
    </lineage>
</organism>
<dbReference type="Pfam" id="PF01957">
    <property type="entry name" value="NfeD"/>
    <property type="match status" value="1"/>
</dbReference>
<dbReference type="RefSeq" id="WP_054859277.1">
    <property type="nucleotide sequence ID" value="NZ_JAJUIE010000057.1"/>
</dbReference>
<dbReference type="Gene3D" id="2.40.50.140">
    <property type="entry name" value="Nucleic acid-binding proteins"/>
    <property type="match status" value="1"/>
</dbReference>
<name>A0A317KYR7_9BACI</name>
<dbReference type="AlphaFoldDB" id="A0A317KYR7"/>
<evidence type="ECO:0000313" key="7">
    <source>
        <dbReference type="EMBL" id="PWU68503.1"/>
    </source>
</evidence>
<dbReference type="InterPro" id="IPR002810">
    <property type="entry name" value="NfeD-like_C"/>
</dbReference>
<gene>
    <name evidence="7" type="ORF">DLJ74_08655</name>
</gene>
<dbReference type="Proteomes" id="UP000245624">
    <property type="component" value="Unassembled WGS sequence"/>
</dbReference>
<dbReference type="InterPro" id="IPR052165">
    <property type="entry name" value="Membrane_assoc_protease"/>
</dbReference>
<feature type="transmembrane region" description="Helical" evidence="5">
    <location>
        <begin position="53"/>
        <end position="71"/>
    </location>
</feature>